<keyword evidence="1" id="KW-0472">Membrane</keyword>
<gene>
    <name evidence="2" type="ORF">D7223_17040</name>
</gene>
<feature type="transmembrane region" description="Helical" evidence="1">
    <location>
        <begin position="25"/>
        <end position="46"/>
    </location>
</feature>
<dbReference type="Proteomes" id="UP000281726">
    <property type="component" value="Unassembled WGS sequence"/>
</dbReference>
<sequence>MEAAAERDIPAVGEGVLEPLELVGVAAPVLTPFAVGVAVGAGLYAYHKWGGAEETPTGYRLDSETADQMTVSELVQSRRQAVTR</sequence>
<evidence type="ECO:0000313" key="2">
    <source>
        <dbReference type="EMBL" id="RKN45327.1"/>
    </source>
</evidence>
<dbReference type="AlphaFoldDB" id="A0A3A9ZD88"/>
<evidence type="ECO:0000256" key="1">
    <source>
        <dbReference type="SAM" id="Phobius"/>
    </source>
</evidence>
<accession>A0A3A9ZD88</accession>
<proteinExistence type="predicted"/>
<keyword evidence="3" id="KW-1185">Reference proteome</keyword>
<keyword evidence="1" id="KW-0812">Transmembrane</keyword>
<dbReference type="EMBL" id="RBAK01000006">
    <property type="protein sequence ID" value="RKN45327.1"/>
    <property type="molecule type" value="Genomic_DNA"/>
</dbReference>
<organism evidence="2 3">
    <name type="scientific">Micromonospora endolithica</name>
    <dbReference type="NCBI Taxonomy" id="230091"/>
    <lineage>
        <taxon>Bacteria</taxon>
        <taxon>Bacillati</taxon>
        <taxon>Actinomycetota</taxon>
        <taxon>Actinomycetes</taxon>
        <taxon>Micromonosporales</taxon>
        <taxon>Micromonosporaceae</taxon>
        <taxon>Micromonospora</taxon>
    </lineage>
</organism>
<name>A0A3A9ZD88_9ACTN</name>
<comment type="caution">
    <text evidence="2">The sequence shown here is derived from an EMBL/GenBank/DDBJ whole genome shotgun (WGS) entry which is preliminary data.</text>
</comment>
<protein>
    <submittedName>
        <fullName evidence="2">Uncharacterized protein</fullName>
    </submittedName>
</protein>
<reference evidence="2 3" key="1">
    <citation type="journal article" date="2004" name="Syst. Appl. Microbiol.">
        <title>Cryptoendolithic actinomycetes from antarctic sandstone rock samples: Micromonospora endolithica sp. nov. and two isolates related to Micromonospora coerulea Jensen 1932.</title>
        <authorList>
            <person name="Hirsch P."/>
            <person name="Mevs U."/>
            <person name="Kroppenstedt R.M."/>
            <person name="Schumann P."/>
            <person name="Stackebrandt E."/>
        </authorList>
    </citation>
    <scope>NUCLEOTIDE SEQUENCE [LARGE SCALE GENOMIC DNA]</scope>
    <source>
        <strain evidence="2 3">JCM 12677</strain>
    </source>
</reference>
<keyword evidence="1" id="KW-1133">Transmembrane helix</keyword>
<evidence type="ECO:0000313" key="3">
    <source>
        <dbReference type="Proteomes" id="UP000281726"/>
    </source>
</evidence>